<gene>
    <name evidence="2" type="primary">LOC107880705</name>
</gene>
<evidence type="ECO:0000313" key="2">
    <source>
        <dbReference type="RefSeq" id="XP_016648280.1"/>
    </source>
</evidence>
<organism evidence="1 2">
    <name type="scientific">Prunus mume</name>
    <name type="common">Japanese apricot</name>
    <name type="synonym">Armeniaca mume</name>
    <dbReference type="NCBI Taxonomy" id="102107"/>
    <lineage>
        <taxon>Eukaryota</taxon>
        <taxon>Viridiplantae</taxon>
        <taxon>Streptophyta</taxon>
        <taxon>Embryophyta</taxon>
        <taxon>Tracheophyta</taxon>
        <taxon>Spermatophyta</taxon>
        <taxon>Magnoliopsida</taxon>
        <taxon>eudicotyledons</taxon>
        <taxon>Gunneridae</taxon>
        <taxon>Pentapetalae</taxon>
        <taxon>rosids</taxon>
        <taxon>fabids</taxon>
        <taxon>Rosales</taxon>
        <taxon>Rosaceae</taxon>
        <taxon>Amygdaloideae</taxon>
        <taxon>Amygdaleae</taxon>
        <taxon>Prunus</taxon>
    </lineage>
</organism>
<evidence type="ECO:0000313" key="1">
    <source>
        <dbReference type="Proteomes" id="UP000694861"/>
    </source>
</evidence>
<dbReference type="GeneID" id="107880705"/>
<sequence length="190" mass="21489">MVALHYFLGVEVLSTNTSLFLTQHKYIRDLLDRTNMSGPKETHTPMATSQSLCLAYGSPSIDVSFTINKLAQFMHYPSETHWAVAKRLLCYLKNTLRHGLLLRRNQPLNLHAFSNSDWAGNRDYRTSTTAYIVYLGNNTISWCSQKQKTIDRSSTESEYRAIASTTAELTSISSLLTELGITMSQPDFIL</sequence>
<keyword evidence="1" id="KW-1185">Reference proteome</keyword>
<proteinExistence type="predicted"/>
<reference evidence="2" key="2">
    <citation type="submission" date="2025-08" db="UniProtKB">
        <authorList>
            <consortium name="RefSeq"/>
        </authorList>
    </citation>
    <scope>IDENTIFICATION</scope>
</reference>
<dbReference type="CDD" id="cd09272">
    <property type="entry name" value="RNase_HI_RT_Ty1"/>
    <property type="match status" value="1"/>
</dbReference>
<dbReference type="PANTHER" id="PTHR11439:SF489">
    <property type="entry name" value="RNA-DIRECTED DNA POLYMERASE"/>
    <property type="match status" value="1"/>
</dbReference>
<reference evidence="1" key="1">
    <citation type="journal article" date="2012" name="Nat. Commun.">
        <title>The genome of Prunus mume.</title>
        <authorList>
            <person name="Zhang Q."/>
            <person name="Chen W."/>
            <person name="Sun L."/>
            <person name="Zhao F."/>
            <person name="Huang B."/>
            <person name="Yang W."/>
            <person name="Tao Y."/>
            <person name="Wang J."/>
            <person name="Yuan Z."/>
            <person name="Fan G."/>
            <person name="Xing Z."/>
            <person name="Han C."/>
            <person name="Pan H."/>
            <person name="Zhong X."/>
            <person name="Shi W."/>
            <person name="Liang X."/>
            <person name="Du D."/>
            <person name="Sun F."/>
            <person name="Xu Z."/>
            <person name="Hao R."/>
            <person name="Lv T."/>
            <person name="Lv Y."/>
            <person name="Zheng Z."/>
            <person name="Sun M."/>
            <person name="Luo L."/>
            <person name="Cai M."/>
            <person name="Gao Y."/>
            <person name="Wang J."/>
            <person name="Yin Y."/>
            <person name="Xu X."/>
            <person name="Cheng T."/>
            <person name="Wang J."/>
        </authorList>
    </citation>
    <scope>NUCLEOTIDE SEQUENCE [LARGE SCALE GENOMIC DNA]</scope>
</reference>
<name>A0ABM1LLK3_PRUMU</name>
<dbReference type="RefSeq" id="XP_016648280.1">
    <property type="nucleotide sequence ID" value="XM_016792794.1"/>
</dbReference>
<dbReference type="PANTHER" id="PTHR11439">
    <property type="entry name" value="GAG-POL-RELATED RETROTRANSPOSON"/>
    <property type="match status" value="1"/>
</dbReference>
<protein>
    <submittedName>
        <fullName evidence="2">Uncharacterized mitochondrial protein AtMg00810-like</fullName>
    </submittedName>
</protein>
<accession>A0ABM1LLK3</accession>
<dbReference type="Proteomes" id="UP000694861">
    <property type="component" value="Linkage group LG3"/>
</dbReference>